<organism evidence="1 2">
    <name type="scientific">Paramecium sonneborni</name>
    <dbReference type="NCBI Taxonomy" id="65129"/>
    <lineage>
        <taxon>Eukaryota</taxon>
        <taxon>Sar</taxon>
        <taxon>Alveolata</taxon>
        <taxon>Ciliophora</taxon>
        <taxon>Intramacronucleata</taxon>
        <taxon>Oligohymenophorea</taxon>
        <taxon>Peniculida</taxon>
        <taxon>Parameciidae</taxon>
        <taxon>Paramecium</taxon>
    </lineage>
</organism>
<dbReference type="Proteomes" id="UP000692954">
    <property type="component" value="Unassembled WGS sequence"/>
</dbReference>
<comment type="caution">
    <text evidence="1">The sequence shown here is derived from an EMBL/GenBank/DDBJ whole genome shotgun (WGS) entry which is preliminary data.</text>
</comment>
<dbReference type="AlphaFoldDB" id="A0A8S1QM88"/>
<name>A0A8S1QM88_9CILI</name>
<reference evidence="1" key="1">
    <citation type="submission" date="2021-01" db="EMBL/GenBank/DDBJ databases">
        <authorList>
            <consortium name="Genoscope - CEA"/>
            <person name="William W."/>
        </authorList>
    </citation>
    <scope>NUCLEOTIDE SEQUENCE</scope>
</reference>
<protein>
    <submittedName>
        <fullName evidence="1">Uncharacterized protein</fullName>
    </submittedName>
</protein>
<accession>A0A8S1QM88</accession>
<proteinExistence type="predicted"/>
<dbReference type="EMBL" id="CAJJDN010000111">
    <property type="protein sequence ID" value="CAD8116729.1"/>
    <property type="molecule type" value="Genomic_DNA"/>
</dbReference>
<gene>
    <name evidence="1" type="ORF">PSON_ATCC_30995.1.T1110202</name>
</gene>
<evidence type="ECO:0000313" key="2">
    <source>
        <dbReference type="Proteomes" id="UP000692954"/>
    </source>
</evidence>
<evidence type="ECO:0000313" key="1">
    <source>
        <dbReference type="EMBL" id="CAD8116729.1"/>
    </source>
</evidence>
<keyword evidence="2" id="KW-1185">Reference proteome</keyword>
<sequence>MEKKLEFGIFIIMMPIHRQINKQEEDYMTTKKKTQRQEDGLSQLKDFGGFLNLLQLIRDCQSILFGQYNKNGKKIGQWDEMKKIGNIFETYQKISEKNYGN</sequence>